<dbReference type="SUPFAM" id="SSF54928">
    <property type="entry name" value="RNA-binding domain, RBD"/>
    <property type="match status" value="1"/>
</dbReference>
<evidence type="ECO:0000256" key="2">
    <source>
        <dbReference type="PROSITE-ProRule" id="PRU00176"/>
    </source>
</evidence>
<dbReference type="PANTHER" id="PTHR11176">
    <property type="entry name" value="BOULE-RELATED"/>
    <property type="match status" value="1"/>
</dbReference>
<dbReference type="Gene3D" id="3.30.70.330">
    <property type="match status" value="1"/>
</dbReference>
<proteinExistence type="predicted"/>
<sequence>MMATFHSHAHGQAPELDSSHNTSSASLVPSVPYPSAQHWAQVPSALPLAAQPAYELIQHRVFVGGFPSATNENELRTFFEKYGHIREAKVIRTAEGSSKGYGFVTFDSEEEAQIVRNLSPDKLEFKGRRLNLGPAMRRITHNARFTDFAMACPTPMLASPTFAGYYPTAHPQTPTYVLLQPNGQVPSFIYSPVSPQHQLQQQNGGRYITQNATPQPPPPCPPTKQHSANESIEENRGQSSPKQQTLQLPQQYYASQPMTPMTPGVPHQPLRHLHQMQNFVATHGGPYGPQPTMHYYAAPNPTDMTHYSQMAMPAGCYYTPPSAMSEQQQRPVQPQYNNCYDMNEQEQQQRSSMWTERTKMAEPNKTLSPAGSLSPPTTKPRNADDNDRTPKAKPAKRIEPRQFVKDCPADPLTPEKQQQIHLGARLNRLRPAPVRYYRVPFDGNRGKSVSLPSSPAAFPPPTVSSPGHDSPNAAATSMMRAGQQAPARSPRKSVVSLAAQMSQVQIHGSPSNNNNNSLNIGYGSQQATTPTGVTRKVALSSGATAQLSDGAVVPNSMLNSAAVNKTDARLHAF</sequence>
<keyword evidence="1 2" id="KW-0694">RNA-binding</keyword>
<feature type="region of interest" description="Disordered" evidence="3">
    <location>
        <begin position="1"/>
        <end position="28"/>
    </location>
</feature>
<evidence type="ECO:0000256" key="3">
    <source>
        <dbReference type="SAM" id="MobiDB-lite"/>
    </source>
</evidence>
<feature type="domain" description="RRM" evidence="4">
    <location>
        <begin position="59"/>
        <end position="137"/>
    </location>
</feature>
<evidence type="ECO:0000313" key="5">
    <source>
        <dbReference type="Proteomes" id="UP000887566"/>
    </source>
</evidence>
<evidence type="ECO:0000256" key="1">
    <source>
        <dbReference type="ARBA" id="ARBA00022884"/>
    </source>
</evidence>
<dbReference type="InterPro" id="IPR035979">
    <property type="entry name" value="RBD_domain_sf"/>
</dbReference>
<feature type="compositionally biased region" description="Basic and acidic residues" evidence="3">
    <location>
        <begin position="381"/>
        <end position="408"/>
    </location>
</feature>
<dbReference type="PANTHER" id="PTHR11176:SF57">
    <property type="entry name" value="PROTEIN BOULE"/>
    <property type="match status" value="1"/>
</dbReference>
<dbReference type="GO" id="GO:0003730">
    <property type="term" value="F:mRNA 3'-UTR binding"/>
    <property type="evidence" value="ECO:0007669"/>
    <property type="project" value="TreeGrafter"/>
</dbReference>
<accession>A0A914VXX5</accession>
<dbReference type="WBParaSite" id="PSAMB.scaffold2708size21696.g18875.t1">
    <property type="protein sequence ID" value="PSAMB.scaffold2708size21696.g18875.t1"/>
    <property type="gene ID" value="PSAMB.scaffold2708size21696.g18875"/>
</dbReference>
<name>A0A914VXX5_9BILA</name>
<protein>
    <submittedName>
        <fullName evidence="6">RRM domain-containing protein</fullName>
    </submittedName>
</protein>
<dbReference type="GO" id="GO:0045948">
    <property type="term" value="P:positive regulation of translational initiation"/>
    <property type="evidence" value="ECO:0007669"/>
    <property type="project" value="TreeGrafter"/>
</dbReference>
<keyword evidence="5" id="KW-1185">Reference proteome</keyword>
<dbReference type="GO" id="GO:0008494">
    <property type="term" value="F:translation activator activity"/>
    <property type="evidence" value="ECO:0007669"/>
    <property type="project" value="TreeGrafter"/>
</dbReference>
<feature type="compositionally biased region" description="Polar residues" evidence="3">
    <location>
        <begin position="365"/>
        <end position="380"/>
    </location>
</feature>
<feature type="region of interest" description="Disordered" evidence="3">
    <location>
        <begin position="448"/>
        <end position="491"/>
    </location>
</feature>
<feature type="region of interest" description="Disordered" evidence="3">
    <location>
        <begin position="207"/>
        <end position="245"/>
    </location>
</feature>
<dbReference type="AlphaFoldDB" id="A0A914VXX5"/>
<organism evidence="5 6">
    <name type="scientific">Plectus sambesii</name>
    <dbReference type="NCBI Taxonomy" id="2011161"/>
    <lineage>
        <taxon>Eukaryota</taxon>
        <taxon>Metazoa</taxon>
        <taxon>Ecdysozoa</taxon>
        <taxon>Nematoda</taxon>
        <taxon>Chromadorea</taxon>
        <taxon>Plectida</taxon>
        <taxon>Plectina</taxon>
        <taxon>Plectoidea</taxon>
        <taxon>Plectidae</taxon>
        <taxon>Plectus</taxon>
    </lineage>
</organism>
<feature type="region of interest" description="Disordered" evidence="3">
    <location>
        <begin position="344"/>
        <end position="422"/>
    </location>
</feature>
<reference evidence="6" key="1">
    <citation type="submission" date="2022-11" db="UniProtKB">
        <authorList>
            <consortium name="WormBaseParasite"/>
        </authorList>
    </citation>
    <scope>IDENTIFICATION</scope>
</reference>
<dbReference type="PROSITE" id="PS50102">
    <property type="entry name" value="RRM"/>
    <property type="match status" value="1"/>
</dbReference>
<dbReference type="InterPro" id="IPR000504">
    <property type="entry name" value="RRM_dom"/>
</dbReference>
<dbReference type="GO" id="GO:0005737">
    <property type="term" value="C:cytoplasm"/>
    <property type="evidence" value="ECO:0007669"/>
    <property type="project" value="TreeGrafter"/>
</dbReference>
<dbReference type="GO" id="GO:0070935">
    <property type="term" value="P:3'-UTR-mediated mRNA stabilization"/>
    <property type="evidence" value="ECO:0007669"/>
    <property type="project" value="TreeGrafter"/>
</dbReference>
<evidence type="ECO:0000259" key="4">
    <source>
        <dbReference type="PROSITE" id="PS50102"/>
    </source>
</evidence>
<evidence type="ECO:0000313" key="6">
    <source>
        <dbReference type="WBParaSite" id="PSAMB.scaffold2708size21696.g18875.t1"/>
    </source>
</evidence>
<dbReference type="Pfam" id="PF00076">
    <property type="entry name" value="RRM_1"/>
    <property type="match status" value="1"/>
</dbReference>
<dbReference type="SMART" id="SM00360">
    <property type="entry name" value="RRM"/>
    <property type="match status" value="1"/>
</dbReference>
<dbReference type="Proteomes" id="UP000887566">
    <property type="component" value="Unplaced"/>
</dbReference>
<feature type="compositionally biased region" description="Polar residues" evidence="3">
    <location>
        <begin position="344"/>
        <end position="355"/>
    </location>
</feature>
<dbReference type="InterPro" id="IPR012677">
    <property type="entry name" value="Nucleotide-bd_a/b_plait_sf"/>
</dbReference>